<evidence type="ECO:0000313" key="3">
    <source>
        <dbReference type="Proteomes" id="UP001642483"/>
    </source>
</evidence>
<keyword evidence="1" id="KW-0812">Transmembrane</keyword>
<proteinExistence type="predicted"/>
<feature type="transmembrane region" description="Helical" evidence="1">
    <location>
        <begin position="36"/>
        <end position="54"/>
    </location>
</feature>
<accession>A0ABP0FMW2</accession>
<comment type="caution">
    <text evidence="2">The sequence shown here is derived from an EMBL/GenBank/DDBJ whole genome shotgun (WGS) entry which is preliminary data.</text>
</comment>
<dbReference type="Proteomes" id="UP001642483">
    <property type="component" value="Unassembled WGS sequence"/>
</dbReference>
<name>A0ABP0FMW2_CLALP</name>
<protein>
    <submittedName>
        <fullName evidence="2">Uncharacterized protein</fullName>
    </submittedName>
</protein>
<keyword evidence="3" id="KW-1185">Reference proteome</keyword>
<keyword evidence="1" id="KW-1133">Transmembrane helix</keyword>
<organism evidence="2 3">
    <name type="scientific">Clavelina lepadiformis</name>
    <name type="common">Light-bulb sea squirt</name>
    <name type="synonym">Ascidia lepadiformis</name>
    <dbReference type="NCBI Taxonomy" id="159417"/>
    <lineage>
        <taxon>Eukaryota</taxon>
        <taxon>Metazoa</taxon>
        <taxon>Chordata</taxon>
        <taxon>Tunicata</taxon>
        <taxon>Ascidiacea</taxon>
        <taxon>Aplousobranchia</taxon>
        <taxon>Clavelinidae</taxon>
        <taxon>Clavelina</taxon>
    </lineage>
</organism>
<keyword evidence="1" id="KW-0472">Membrane</keyword>
<evidence type="ECO:0000313" key="2">
    <source>
        <dbReference type="EMBL" id="CAK8679742.1"/>
    </source>
</evidence>
<dbReference type="EMBL" id="CAWYQH010000068">
    <property type="protein sequence ID" value="CAK8679742.1"/>
    <property type="molecule type" value="Genomic_DNA"/>
</dbReference>
<evidence type="ECO:0000256" key="1">
    <source>
        <dbReference type="SAM" id="Phobius"/>
    </source>
</evidence>
<gene>
    <name evidence="2" type="ORF">CVLEPA_LOCUS9994</name>
</gene>
<sequence>MGDSSETGSVATTTTAILFRPGYFCTLSGFLKLEELVSGIFCWVLVVLRPFLFIRRLRDVMVQGAMARHRNLFQYFFRAFLRFHPGCRNCVRELRHSTAHRVDDFCLRHNRDLPISYFSSVDATAYKKWDKSGQFQNWVTRHNQ</sequence>
<reference evidence="2 3" key="1">
    <citation type="submission" date="2024-02" db="EMBL/GenBank/DDBJ databases">
        <authorList>
            <person name="Daric V."/>
            <person name="Darras S."/>
        </authorList>
    </citation>
    <scope>NUCLEOTIDE SEQUENCE [LARGE SCALE GENOMIC DNA]</scope>
</reference>